<dbReference type="Gene3D" id="3.40.30.10">
    <property type="entry name" value="Glutaredoxin"/>
    <property type="match status" value="1"/>
</dbReference>
<dbReference type="Proteomes" id="UP000019763">
    <property type="component" value="Unassembled WGS sequence"/>
</dbReference>
<keyword evidence="2 5" id="KW-0575">Peroxidase</keyword>
<dbReference type="PANTHER" id="PTHR11592">
    <property type="entry name" value="GLUTATHIONE PEROXIDASE"/>
    <property type="match status" value="1"/>
</dbReference>
<dbReference type="PIRSF" id="PIRSF000303">
    <property type="entry name" value="Glutathion_perox"/>
    <property type="match status" value="1"/>
</dbReference>
<dbReference type="SUPFAM" id="SSF52833">
    <property type="entry name" value="Thioredoxin-like"/>
    <property type="match status" value="1"/>
</dbReference>
<dbReference type="OrthoDB" id="446890at2759"/>
<keyword evidence="7" id="KW-1185">Reference proteome</keyword>
<protein>
    <recommendedName>
        <fullName evidence="5">Glutathione peroxidase</fullName>
    </recommendedName>
</protein>
<gene>
    <name evidence="6" type="ORF">GNI_010990</name>
</gene>
<organism evidence="6 7">
    <name type="scientific">Gregarina niphandrodes</name>
    <name type="common">Septate eugregarine</name>
    <dbReference type="NCBI Taxonomy" id="110365"/>
    <lineage>
        <taxon>Eukaryota</taxon>
        <taxon>Sar</taxon>
        <taxon>Alveolata</taxon>
        <taxon>Apicomplexa</taxon>
        <taxon>Conoidasida</taxon>
        <taxon>Gregarinasina</taxon>
        <taxon>Eugregarinorida</taxon>
        <taxon>Gregarinidae</taxon>
        <taxon>Gregarina</taxon>
    </lineage>
</organism>
<evidence type="ECO:0000256" key="3">
    <source>
        <dbReference type="ARBA" id="ARBA00023002"/>
    </source>
</evidence>
<dbReference type="OMA" id="HMMKDID"/>
<evidence type="ECO:0000313" key="6">
    <source>
        <dbReference type="EMBL" id="EZG86032.1"/>
    </source>
</evidence>
<dbReference type="AlphaFoldDB" id="A0A023BCU0"/>
<dbReference type="PANTHER" id="PTHR11592:SF78">
    <property type="entry name" value="GLUTATHIONE PEROXIDASE"/>
    <property type="match status" value="1"/>
</dbReference>
<dbReference type="PRINTS" id="PR01011">
    <property type="entry name" value="GLUTPROXDASE"/>
</dbReference>
<sequence>MFLFKSPSVDIANVKNAEHLWDLSNWPSLGNGNTFDVASLKSKKAIIVVNTASKCGLTGGHYDKLQELYDKYSDQGLEILGFPSNDFSQEHAEACERDKRASKLKFPRFDLVHVNGEEAHDIYNWLKMRSGVFGYKAGDKTVNEATKAQLQRIGWNFGKFLVTNQGKDVKYFGPRTGPMAMEDDIKKALGV</sequence>
<proteinExistence type="inferred from homology"/>
<name>A0A023BCU0_GRENI</name>
<comment type="similarity">
    <text evidence="1 5">Belongs to the glutathione peroxidase family.</text>
</comment>
<dbReference type="EMBL" id="AFNH02000083">
    <property type="protein sequence ID" value="EZG86032.1"/>
    <property type="molecule type" value="Genomic_DNA"/>
</dbReference>
<reference evidence="6" key="1">
    <citation type="submission" date="2013-12" db="EMBL/GenBank/DDBJ databases">
        <authorList>
            <person name="Omoto C.K."/>
            <person name="Sibley D."/>
            <person name="Venepally P."/>
            <person name="Hadjithomas M."/>
            <person name="Karamycheva S."/>
            <person name="Brunk B."/>
            <person name="Roos D."/>
            <person name="Caler E."/>
            <person name="Lorenzi H."/>
        </authorList>
    </citation>
    <scope>NUCLEOTIDE SEQUENCE</scope>
</reference>
<accession>A0A023BCU0</accession>
<evidence type="ECO:0000256" key="2">
    <source>
        <dbReference type="ARBA" id="ARBA00022559"/>
    </source>
</evidence>
<evidence type="ECO:0000313" key="7">
    <source>
        <dbReference type="Proteomes" id="UP000019763"/>
    </source>
</evidence>
<dbReference type="GO" id="GO:0004601">
    <property type="term" value="F:peroxidase activity"/>
    <property type="evidence" value="ECO:0007669"/>
    <property type="project" value="UniProtKB-KW"/>
</dbReference>
<evidence type="ECO:0000256" key="4">
    <source>
        <dbReference type="PIRSR" id="PIRSR000303-1"/>
    </source>
</evidence>
<keyword evidence="3 5" id="KW-0560">Oxidoreductase</keyword>
<evidence type="ECO:0000256" key="5">
    <source>
        <dbReference type="RuleBase" id="RU000499"/>
    </source>
</evidence>
<dbReference type="VEuPathDB" id="CryptoDB:GNI_010990"/>
<dbReference type="PROSITE" id="PS51355">
    <property type="entry name" value="GLUTATHIONE_PEROXID_3"/>
    <property type="match status" value="1"/>
</dbReference>
<dbReference type="GO" id="GO:0006979">
    <property type="term" value="P:response to oxidative stress"/>
    <property type="evidence" value="ECO:0007669"/>
    <property type="project" value="InterPro"/>
</dbReference>
<feature type="active site" evidence="4">
    <location>
        <position position="55"/>
    </location>
</feature>
<dbReference type="eggNOG" id="KOG1651">
    <property type="taxonomic scope" value="Eukaryota"/>
</dbReference>
<dbReference type="RefSeq" id="XP_011128787.1">
    <property type="nucleotide sequence ID" value="XM_011130485.1"/>
</dbReference>
<dbReference type="CDD" id="cd00340">
    <property type="entry name" value="GSH_Peroxidase"/>
    <property type="match status" value="1"/>
</dbReference>
<evidence type="ECO:0000256" key="1">
    <source>
        <dbReference type="ARBA" id="ARBA00006926"/>
    </source>
</evidence>
<dbReference type="GeneID" id="22910650"/>
<comment type="caution">
    <text evidence="6">The sequence shown here is derived from an EMBL/GenBank/DDBJ whole genome shotgun (WGS) entry which is preliminary data.</text>
</comment>
<dbReference type="Pfam" id="PF00255">
    <property type="entry name" value="GSHPx"/>
    <property type="match status" value="1"/>
</dbReference>
<dbReference type="InterPro" id="IPR000889">
    <property type="entry name" value="Glutathione_peroxidase"/>
</dbReference>
<dbReference type="InterPro" id="IPR036249">
    <property type="entry name" value="Thioredoxin-like_sf"/>
</dbReference>